<dbReference type="Gene3D" id="3.40.140.10">
    <property type="entry name" value="Cytidine Deaminase, domain 2"/>
    <property type="match status" value="1"/>
</dbReference>
<evidence type="ECO:0000256" key="5">
    <source>
        <dbReference type="ARBA" id="ARBA00023049"/>
    </source>
</evidence>
<dbReference type="Pfam" id="PF14464">
    <property type="entry name" value="Prok-JAB"/>
    <property type="match status" value="1"/>
</dbReference>
<keyword evidence="2" id="KW-0479">Metal-binding</keyword>
<evidence type="ECO:0000313" key="8">
    <source>
        <dbReference type="Proteomes" id="UP001320154"/>
    </source>
</evidence>
<name>A0ABS9B8R3_9GAMM</name>
<sequence length="168" mass="18335">MNVVMPEPIDFCISGDVAASIWVSPSAILTMLNASAKAGRSETGGILIGRYGAEGWFADVVEATPRPKGSRSGWTWFQRSNSGLSAHLAERWHEGLHYLGEWHFHPGSAPTPSDSDISAMWKVAGDKAYHCPAPILLILGGKPTSHWYLSATLFRDGHVVHMRKKSPK</sequence>
<dbReference type="Proteomes" id="UP001320154">
    <property type="component" value="Unassembled WGS sequence"/>
</dbReference>
<gene>
    <name evidence="7" type="ORF">HOP60_17460</name>
</gene>
<keyword evidence="3" id="KW-0378">Hydrolase</keyword>
<protein>
    <submittedName>
        <fullName evidence="7">Mov34/MPN/PAD-1 family protein</fullName>
    </submittedName>
</protein>
<organism evidence="7 8">
    <name type="scientific">Billgrantia desiderata</name>
    <dbReference type="NCBI Taxonomy" id="52021"/>
    <lineage>
        <taxon>Bacteria</taxon>
        <taxon>Pseudomonadati</taxon>
        <taxon>Pseudomonadota</taxon>
        <taxon>Gammaproteobacteria</taxon>
        <taxon>Oceanospirillales</taxon>
        <taxon>Halomonadaceae</taxon>
        <taxon>Billgrantia</taxon>
    </lineage>
</organism>
<keyword evidence="5" id="KW-0482">Metalloprotease</keyword>
<accession>A0ABS9B8R3</accession>
<evidence type="ECO:0000259" key="6">
    <source>
        <dbReference type="Pfam" id="PF14464"/>
    </source>
</evidence>
<reference evidence="7 8" key="1">
    <citation type="journal article" date="2021" name="Front. Microbiol.">
        <title>Aerobic Denitrification and Heterotrophic Sulfur Oxidation in the Genus Halomonas Revealed by Six Novel Species Characterizations and Genome-Based Analysis.</title>
        <authorList>
            <person name="Wang L."/>
            <person name="Shao Z."/>
        </authorList>
    </citation>
    <scope>NUCLEOTIDE SEQUENCE [LARGE SCALE GENOMIC DNA]</scope>
    <source>
        <strain evidence="7 8">MCCC 1A05748</strain>
    </source>
</reference>
<evidence type="ECO:0000256" key="4">
    <source>
        <dbReference type="ARBA" id="ARBA00022833"/>
    </source>
</evidence>
<evidence type="ECO:0000256" key="1">
    <source>
        <dbReference type="ARBA" id="ARBA00022670"/>
    </source>
</evidence>
<evidence type="ECO:0000256" key="2">
    <source>
        <dbReference type="ARBA" id="ARBA00022723"/>
    </source>
</evidence>
<feature type="domain" description="JAB" evidence="6">
    <location>
        <begin position="29"/>
        <end position="142"/>
    </location>
</feature>
<keyword evidence="8" id="KW-1185">Reference proteome</keyword>
<comment type="caution">
    <text evidence="7">The sequence shown here is derived from an EMBL/GenBank/DDBJ whole genome shotgun (WGS) entry which is preliminary data.</text>
</comment>
<dbReference type="InterPro" id="IPR028090">
    <property type="entry name" value="JAB_dom_prok"/>
</dbReference>
<evidence type="ECO:0000256" key="3">
    <source>
        <dbReference type="ARBA" id="ARBA00022801"/>
    </source>
</evidence>
<evidence type="ECO:0000313" key="7">
    <source>
        <dbReference type="EMBL" id="MCE8048517.1"/>
    </source>
</evidence>
<dbReference type="EMBL" id="JABFTQ010000013">
    <property type="protein sequence ID" value="MCE8048517.1"/>
    <property type="molecule type" value="Genomic_DNA"/>
</dbReference>
<dbReference type="SUPFAM" id="SSF102712">
    <property type="entry name" value="JAB1/MPN domain"/>
    <property type="match status" value="1"/>
</dbReference>
<keyword evidence="4" id="KW-0862">Zinc</keyword>
<proteinExistence type="predicted"/>
<keyword evidence="1" id="KW-0645">Protease</keyword>